<evidence type="ECO:0000313" key="1">
    <source>
        <dbReference type="EMBL" id="PWI64600.1"/>
    </source>
</evidence>
<dbReference type="AlphaFoldDB" id="A0A2U3DQS1"/>
<dbReference type="Proteomes" id="UP000245956">
    <property type="component" value="Unassembled WGS sequence"/>
</dbReference>
<comment type="caution">
    <text evidence="1">The sequence shown here is derived from an EMBL/GenBank/DDBJ whole genome shotgun (WGS) entry which is preliminary data.</text>
</comment>
<dbReference type="EMBL" id="LCWV01000052">
    <property type="protein sequence ID" value="PWI64600.1"/>
    <property type="molecule type" value="Genomic_DNA"/>
</dbReference>
<evidence type="ECO:0000313" key="2">
    <source>
        <dbReference type="Proteomes" id="UP000245956"/>
    </source>
</evidence>
<dbReference type="InterPro" id="IPR052973">
    <property type="entry name" value="Fungal_sec-metab_reg_TF"/>
</dbReference>
<protein>
    <submittedName>
        <fullName evidence="1">Uncharacterized protein</fullName>
    </submittedName>
</protein>
<gene>
    <name evidence="1" type="ORF">PCL_09494</name>
</gene>
<dbReference type="PANTHER" id="PTHR35392">
    <property type="entry name" value="ZN(II)2CYS6 TRANSCRIPTION FACTOR (EUROFUNG)-RELATED-RELATED"/>
    <property type="match status" value="1"/>
</dbReference>
<organism evidence="1 2">
    <name type="scientific">Purpureocillium lilacinum</name>
    <name type="common">Paecilomyces lilacinus</name>
    <dbReference type="NCBI Taxonomy" id="33203"/>
    <lineage>
        <taxon>Eukaryota</taxon>
        <taxon>Fungi</taxon>
        <taxon>Dikarya</taxon>
        <taxon>Ascomycota</taxon>
        <taxon>Pezizomycotina</taxon>
        <taxon>Sordariomycetes</taxon>
        <taxon>Hypocreomycetidae</taxon>
        <taxon>Hypocreales</taxon>
        <taxon>Ophiocordycipitaceae</taxon>
        <taxon>Purpureocillium</taxon>
    </lineage>
</organism>
<reference evidence="1 2" key="1">
    <citation type="journal article" date="2016" name="Front. Microbiol.">
        <title>Genome and transcriptome sequences reveal the specific parasitism of the nematophagous Purpureocillium lilacinum 36-1.</title>
        <authorList>
            <person name="Xie J."/>
            <person name="Li S."/>
            <person name="Mo C."/>
            <person name="Xiao X."/>
            <person name="Peng D."/>
            <person name="Wang G."/>
            <person name="Xiao Y."/>
        </authorList>
    </citation>
    <scope>NUCLEOTIDE SEQUENCE [LARGE SCALE GENOMIC DNA]</scope>
    <source>
        <strain evidence="1 2">36-1</strain>
    </source>
</reference>
<sequence length="445" mass="49143">MGTMASSIFDIRADNAEFCLHPVKATTSGAIISRINHAAISPYQEPFNMPILSGFFECEHISYGNISQTQELASQPNSSYLPSSAWGPNWELNAGFLSNPLVVLDETQLYAEPIFLKQDVPPLRPHAFHSGVPLTGNCVVGTTANDSTGLVEHSSETNGYFQLAADPMAITAPDHVPPHMPKGPKRGPFLDIILRRQTAEMRKIGSCIRCAMQRIRCKSNPNDPRGECLTCSNLTGQSHRHFPCMRYKLTRLRLIQPEYARGDHWTGSWNQMLMNPIQSWAAVQAKLIRISDGLGNKYIEVFVRKIVNHNGWERMQGEFQTNGSCSILTAAYALTDLQACKAAYAKYIPEITGSALKQFSGPPDQLLHQTFRLACQIYQDPTTPNDSLQLIGLAFKLWTAVRLLTIPTFVVANTALDQATSGAGRSPVPPFARPIKQALAHDVPE</sequence>
<accession>A0A2U3DQS1</accession>
<proteinExistence type="predicted"/>
<dbReference type="PANTHER" id="PTHR35392:SF3">
    <property type="entry name" value="ZN(2)-C6 FUNGAL-TYPE DOMAIN-CONTAINING PROTEIN"/>
    <property type="match status" value="1"/>
</dbReference>
<name>A0A2U3DQS1_PURLI</name>